<protein>
    <submittedName>
        <fullName evidence="1">Uncharacterized protein</fullName>
    </submittedName>
</protein>
<keyword evidence="2" id="KW-1185">Reference proteome</keyword>
<proteinExistence type="predicted"/>
<accession>A2BJZ9</accession>
<evidence type="ECO:0000313" key="1">
    <source>
        <dbReference type="EMBL" id="ABM80310.1"/>
    </source>
</evidence>
<sequence>MRCTDGETPFYEALPGTRQVIELAKLYRERLDEKGLNPKLHLVPSMCWRDKGSHVEACGYSIEALAAIPLEEGEAAGKPVLLTHTDDLARLEPGTVALIPLPLKLSKILEVLARAAWRGIAAIIFYSKELIRPPTLRLTTLPTPLTVSLSISAAKRLASCSWVRVAVSAELYECSTPLLRAGEPRAPRLLAPLGYPHGSGIANAARLAVELATRFAEKRGDTSSVVLYSPRLAGTIPFIGSTANIVSTETSMFGSLLVSIEGYGDVMDSSSVLDKPLSEAYTLLQQDILAARVGSIEDSFLAAWHERRSTDIDGLARRLNSILDNSSTRLRALHTLLRRIYMELALTPLTRLKSIVYRTARLIEKQQVNGLLPITALLRRAIVPGLGVVWGLGLAHIAYRTNRSGWAIDVDSGQLIQAFQASVRLLEHRDAMLAERFYRAVLGGNL</sequence>
<reference evidence="1 2" key="1">
    <citation type="journal article" date="2007" name="Archaea">
        <title>The genome of Hyperthermus butylicus: a sulfur-reducing, peptide fermenting, neutrophilic Crenarchaeote growing up to 108 degrees C.</title>
        <authorList>
            <person name="Brugger K."/>
            <person name="Chen L."/>
            <person name="Stark M."/>
            <person name="Zibat A."/>
            <person name="Redder P."/>
            <person name="Ruepp A."/>
            <person name="Awayez M."/>
            <person name="She Q."/>
            <person name="Garrett R.A."/>
            <person name="Klenk H.P."/>
        </authorList>
    </citation>
    <scope>NUCLEOTIDE SEQUENCE [LARGE SCALE GENOMIC DNA]</scope>
    <source>
        <strain evidence="2">DSM 5456 / JCM 9403 / PLM1-5</strain>
    </source>
</reference>
<name>A2BJZ9_HYPBU</name>
<dbReference type="EMBL" id="CP000493">
    <property type="protein sequence ID" value="ABM80310.1"/>
    <property type="molecule type" value="Genomic_DNA"/>
</dbReference>
<dbReference type="Proteomes" id="UP000002593">
    <property type="component" value="Chromosome"/>
</dbReference>
<dbReference type="eggNOG" id="arCOG02960">
    <property type="taxonomic scope" value="Archaea"/>
</dbReference>
<dbReference type="STRING" id="415426.Hbut_0444"/>
<dbReference type="AlphaFoldDB" id="A2BJZ9"/>
<dbReference type="RefSeq" id="WP_011821628.1">
    <property type="nucleotide sequence ID" value="NC_008818.1"/>
</dbReference>
<organism evidence="1 2">
    <name type="scientific">Hyperthermus butylicus (strain DSM 5456 / JCM 9403 / PLM1-5)</name>
    <dbReference type="NCBI Taxonomy" id="415426"/>
    <lineage>
        <taxon>Archaea</taxon>
        <taxon>Thermoproteota</taxon>
        <taxon>Thermoprotei</taxon>
        <taxon>Desulfurococcales</taxon>
        <taxon>Pyrodictiaceae</taxon>
        <taxon>Hyperthermus</taxon>
    </lineage>
</organism>
<dbReference type="KEGG" id="hbu:Hbut_0444"/>
<dbReference type="EnsemblBacteria" id="ABM80310">
    <property type="protein sequence ID" value="ABM80310"/>
    <property type="gene ID" value="Hbut_0444"/>
</dbReference>
<gene>
    <name evidence="1" type="ordered locus">Hbut_0444</name>
</gene>
<evidence type="ECO:0000313" key="2">
    <source>
        <dbReference type="Proteomes" id="UP000002593"/>
    </source>
</evidence>
<dbReference type="GeneID" id="4782595"/>
<dbReference type="HOGENOM" id="CLU_613405_0_0_2"/>